<dbReference type="InterPro" id="IPR002145">
    <property type="entry name" value="CopG"/>
</dbReference>
<evidence type="ECO:0000259" key="1">
    <source>
        <dbReference type="Pfam" id="PF01402"/>
    </source>
</evidence>
<reference evidence="2 3" key="1">
    <citation type="submission" date="2020-02" db="EMBL/GenBank/DDBJ databases">
        <authorList>
            <person name="Hogendoorn C."/>
        </authorList>
    </citation>
    <scope>NUCLEOTIDE SEQUENCE [LARGE SCALE GENOMIC DNA]</scope>
    <source>
        <strain evidence="2">R501</strain>
    </source>
</reference>
<gene>
    <name evidence="2" type="ORF">R50_2087</name>
</gene>
<proteinExistence type="predicted"/>
<dbReference type="Pfam" id="PF01402">
    <property type="entry name" value="RHH_1"/>
    <property type="match status" value="1"/>
</dbReference>
<dbReference type="CDD" id="cd21631">
    <property type="entry name" value="RHH_CopG_NikR-like"/>
    <property type="match status" value="1"/>
</dbReference>
<dbReference type="Proteomes" id="UP000503399">
    <property type="component" value="Chromosome"/>
</dbReference>
<dbReference type="EMBL" id="LR778114">
    <property type="protein sequence ID" value="CAB1129584.1"/>
    <property type="molecule type" value="Genomic_DNA"/>
</dbReference>
<dbReference type="KEGG" id="hfv:R50_2087"/>
<accession>A0A6F8ZIU3</accession>
<dbReference type="AlphaFoldDB" id="A0A6F8ZIU3"/>
<protein>
    <recommendedName>
        <fullName evidence="1">Ribbon-helix-helix protein CopG domain-containing protein</fullName>
    </recommendedName>
</protein>
<dbReference type="GO" id="GO:0006355">
    <property type="term" value="P:regulation of DNA-templated transcription"/>
    <property type="evidence" value="ECO:0007669"/>
    <property type="project" value="InterPro"/>
</dbReference>
<organism evidence="2 3">
    <name type="scientific">Candidatus Hydrogenisulfobacillus filiaventi</name>
    <dbReference type="NCBI Taxonomy" id="2707344"/>
    <lineage>
        <taxon>Bacteria</taxon>
        <taxon>Bacillati</taxon>
        <taxon>Bacillota</taxon>
        <taxon>Clostridia</taxon>
        <taxon>Eubacteriales</taxon>
        <taxon>Clostridiales Family XVII. Incertae Sedis</taxon>
        <taxon>Candidatus Hydrogenisulfobacillus</taxon>
    </lineage>
</organism>
<feature type="domain" description="Ribbon-helix-helix protein CopG" evidence="1">
    <location>
        <begin position="20"/>
        <end position="56"/>
    </location>
</feature>
<evidence type="ECO:0000313" key="3">
    <source>
        <dbReference type="Proteomes" id="UP000503399"/>
    </source>
</evidence>
<sequence length="119" mass="13075">MRRSLAPAMAWSRASMVPWTVRVSPRVLAQLREAADAKGVPMAEIIRRAIAAAVEESQLDPVWWAQDTEALAGPKACTMLPPGLRTRLVAWGEQLGVPPSTLLRGIVRWYLAERMGEAS</sequence>
<keyword evidence="3" id="KW-1185">Reference proteome</keyword>
<evidence type="ECO:0000313" key="2">
    <source>
        <dbReference type="EMBL" id="CAB1129584.1"/>
    </source>
</evidence>
<name>A0A6F8ZIU3_9FIRM</name>